<reference evidence="2" key="2">
    <citation type="journal article" date="2013" name="PLoS Genet.">
        <title>Comparative genome structure, secondary metabolite, and effector coding capacity across Cochliobolus pathogens.</title>
        <authorList>
            <person name="Condon B.J."/>
            <person name="Leng Y."/>
            <person name="Wu D."/>
            <person name="Bushley K.E."/>
            <person name="Ohm R.A."/>
            <person name="Otillar R."/>
            <person name="Martin J."/>
            <person name="Schackwitz W."/>
            <person name="Grimwood J."/>
            <person name="MohdZainudin N."/>
            <person name="Xue C."/>
            <person name="Wang R."/>
            <person name="Manning V.A."/>
            <person name="Dhillon B."/>
            <person name="Tu Z.J."/>
            <person name="Steffenson B.J."/>
            <person name="Salamov A."/>
            <person name="Sun H."/>
            <person name="Lowry S."/>
            <person name="LaButti K."/>
            <person name="Han J."/>
            <person name="Copeland A."/>
            <person name="Lindquist E."/>
            <person name="Barry K."/>
            <person name="Schmutz J."/>
            <person name="Baker S.E."/>
            <person name="Ciuffetti L.M."/>
            <person name="Grigoriev I.V."/>
            <person name="Zhong S."/>
            <person name="Turgeon B.G."/>
        </authorList>
    </citation>
    <scope>NUCLEOTIDE SEQUENCE [LARGE SCALE GENOMIC DNA]</scope>
    <source>
        <strain evidence="2">C5 / ATCC 48332 / race O</strain>
    </source>
</reference>
<keyword evidence="2" id="KW-1185">Reference proteome</keyword>
<proteinExistence type="predicted"/>
<evidence type="ECO:0000313" key="2">
    <source>
        <dbReference type="Proteomes" id="UP000016936"/>
    </source>
</evidence>
<sequence length="90" mass="9784">MKLIFLSLLPAASAYYTWYTNDGWSKPADYNSQACASNPNAYYFCGVQAGTRGENPYPNAFPRGRNGCILADTQARGCDWEGAVGIVVCC</sequence>
<reference evidence="1 2" key="1">
    <citation type="journal article" date="2012" name="PLoS Pathog.">
        <title>Diverse lifestyles and strategies of plant pathogenesis encoded in the genomes of eighteen Dothideomycetes fungi.</title>
        <authorList>
            <person name="Ohm R.A."/>
            <person name="Feau N."/>
            <person name="Henrissat B."/>
            <person name="Schoch C.L."/>
            <person name="Horwitz B.A."/>
            <person name="Barry K.W."/>
            <person name="Condon B.J."/>
            <person name="Copeland A.C."/>
            <person name="Dhillon B."/>
            <person name="Glaser F."/>
            <person name="Hesse C.N."/>
            <person name="Kosti I."/>
            <person name="LaButti K."/>
            <person name="Lindquist E.A."/>
            <person name="Lucas S."/>
            <person name="Salamov A.A."/>
            <person name="Bradshaw R.E."/>
            <person name="Ciuffetti L."/>
            <person name="Hamelin R.C."/>
            <person name="Kema G.H.J."/>
            <person name="Lawrence C."/>
            <person name="Scott J.A."/>
            <person name="Spatafora J.W."/>
            <person name="Turgeon B.G."/>
            <person name="de Wit P.J.G.M."/>
            <person name="Zhong S."/>
            <person name="Goodwin S.B."/>
            <person name="Grigoriev I.V."/>
        </authorList>
    </citation>
    <scope>NUCLEOTIDE SEQUENCE [LARGE SCALE GENOMIC DNA]</scope>
    <source>
        <strain evidence="2">C5 / ATCC 48332 / race O</strain>
    </source>
</reference>
<accession>M2TAK6</accession>
<dbReference type="eggNOG" id="ENOG502SWDN">
    <property type="taxonomic scope" value="Eukaryota"/>
</dbReference>
<evidence type="ECO:0000313" key="1">
    <source>
        <dbReference type="EMBL" id="EMD94600.1"/>
    </source>
</evidence>
<dbReference type="AlphaFoldDB" id="M2TAK6"/>
<dbReference type="Proteomes" id="UP000016936">
    <property type="component" value="Unassembled WGS sequence"/>
</dbReference>
<dbReference type="EMBL" id="KB445571">
    <property type="protein sequence ID" value="EMD94600.1"/>
    <property type="molecule type" value="Genomic_DNA"/>
</dbReference>
<dbReference type="OMA" id="SQACASN"/>
<gene>
    <name evidence="1" type="ORF">COCHEDRAFT_1221953</name>
</gene>
<organism evidence="1 2">
    <name type="scientific">Cochliobolus heterostrophus (strain C5 / ATCC 48332 / race O)</name>
    <name type="common">Southern corn leaf blight fungus</name>
    <name type="synonym">Bipolaris maydis</name>
    <dbReference type="NCBI Taxonomy" id="701091"/>
    <lineage>
        <taxon>Eukaryota</taxon>
        <taxon>Fungi</taxon>
        <taxon>Dikarya</taxon>
        <taxon>Ascomycota</taxon>
        <taxon>Pezizomycotina</taxon>
        <taxon>Dothideomycetes</taxon>
        <taxon>Pleosporomycetidae</taxon>
        <taxon>Pleosporales</taxon>
        <taxon>Pleosporineae</taxon>
        <taxon>Pleosporaceae</taxon>
        <taxon>Bipolaris</taxon>
    </lineage>
</organism>
<dbReference type="OrthoDB" id="4979017at2759"/>
<protein>
    <submittedName>
        <fullName evidence="1">Uncharacterized protein</fullName>
    </submittedName>
</protein>
<dbReference type="HOGENOM" id="CLU_2440680_0_0_1"/>
<name>M2TAK6_COCH5</name>